<keyword evidence="21" id="KW-1185">Reference proteome</keyword>
<dbReference type="Pfam" id="PF00905">
    <property type="entry name" value="Transpeptidase"/>
    <property type="match status" value="1"/>
</dbReference>
<comment type="caution">
    <text evidence="20">The sequence shown here is derived from an EMBL/GenBank/DDBJ whole genome shotgun (WGS) entry which is preliminary data.</text>
</comment>
<protein>
    <submittedName>
        <fullName evidence="20">Transglycosylase domain-containing protein</fullName>
        <ecNumber evidence="20">2.4.-.-</ecNumber>
    </submittedName>
</protein>
<dbReference type="Gene3D" id="1.10.3810.10">
    <property type="entry name" value="Biosynthetic peptidoglycan transglycosylase-like"/>
    <property type="match status" value="1"/>
</dbReference>
<keyword evidence="8" id="KW-0133">Cell shape</keyword>
<dbReference type="Pfam" id="PF00912">
    <property type="entry name" value="Transgly"/>
    <property type="match status" value="1"/>
</dbReference>
<evidence type="ECO:0000256" key="14">
    <source>
        <dbReference type="ARBA" id="ARBA00034000"/>
    </source>
</evidence>
<dbReference type="InterPro" id="IPR001264">
    <property type="entry name" value="Glyco_trans_51"/>
</dbReference>
<dbReference type="RefSeq" id="WP_379864547.1">
    <property type="nucleotide sequence ID" value="NZ_JBHTBW010000021.1"/>
</dbReference>
<keyword evidence="5 20" id="KW-0808">Transferase</keyword>
<evidence type="ECO:0000256" key="6">
    <source>
        <dbReference type="ARBA" id="ARBA00022692"/>
    </source>
</evidence>
<evidence type="ECO:0000256" key="4">
    <source>
        <dbReference type="ARBA" id="ARBA00022676"/>
    </source>
</evidence>
<dbReference type="Proteomes" id="UP001596500">
    <property type="component" value="Unassembled WGS sequence"/>
</dbReference>
<dbReference type="PANTHER" id="PTHR32282">
    <property type="entry name" value="BINDING PROTEIN TRANSPEPTIDASE, PUTATIVE-RELATED"/>
    <property type="match status" value="1"/>
</dbReference>
<keyword evidence="1" id="KW-1003">Cell membrane</keyword>
<keyword evidence="4 20" id="KW-0328">Glycosyltransferase</keyword>
<evidence type="ECO:0000256" key="2">
    <source>
        <dbReference type="ARBA" id="ARBA00022645"/>
    </source>
</evidence>
<evidence type="ECO:0000256" key="7">
    <source>
        <dbReference type="ARBA" id="ARBA00022801"/>
    </source>
</evidence>
<dbReference type="InterPro" id="IPR001460">
    <property type="entry name" value="PCN-bd_Tpept"/>
</dbReference>
<dbReference type="InterPro" id="IPR050396">
    <property type="entry name" value="Glycosyltr_51/Transpeptidase"/>
</dbReference>
<keyword evidence="7" id="KW-0378">Hydrolase</keyword>
<proteinExistence type="predicted"/>
<feature type="compositionally biased region" description="Low complexity" evidence="16">
    <location>
        <begin position="697"/>
        <end position="750"/>
    </location>
</feature>
<comment type="catalytic activity">
    <reaction evidence="14">
        <text>Preferential cleavage: (Ac)2-L-Lys-D-Ala-|-D-Ala. Also transpeptidation of peptidyl-alanyl moieties that are N-acyl substituents of D-alanine.</text>
        <dbReference type="EC" id="3.4.16.4"/>
    </reaction>
</comment>
<keyword evidence="6 17" id="KW-0812">Transmembrane</keyword>
<evidence type="ECO:0000256" key="15">
    <source>
        <dbReference type="ARBA" id="ARBA00049902"/>
    </source>
</evidence>
<evidence type="ECO:0000256" key="3">
    <source>
        <dbReference type="ARBA" id="ARBA00022670"/>
    </source>
</evidence>
<dbReference type="EMBL" id="JBHTBW010000021">
    <property type="protein sequence ID" value="MFC7441254.1"/>
    <property type="molecule type" value="Genomic_DNA"/>
</dbReference>
<evidence type="ECO:0000256" key="16">
    <source>
        <dbReference type="SAM" id="MobiDB-lite"/>
    </source>
</evidence>
<keyword evidence="3" id="KW-0645">Protease</keyword>
<evidence type="ECO:0000256" key="17">
    <source>
        <dbReference type="SAM" id="Phobius"/>
    </source>
</evidence>
<dbReference type="GO" id="GO:0016757">
    <property type="term" value="F:glycosyltransferase activity"/>
    <property type="evidence" value="ECO:0007669"/>
    <property type="project" value="UniProtKB-KW"/>
</dbReference>
<dbReference type="InterPro" id="IPR023346">
    <property type="entry name" value="Lysozyme-like_dom_sf"/>
</dbReference>
<evidence type="ECO:0000256" key="1">
    <source>
        <dbReference type="ARBA" id="ARBA00022475"/>
    </source>
</evidence>
<keyword evidence="10 17" id="KW-1133">Transmembrane helix</keyword>
<comment type="catalytic activity">
    <reaction evidence="15">
        <text>[GlcNAc-(1-&gt;4)-Mur2Ac(oyl-L-Ala-gamma-D-Glu-L-Lys-D-Ala-D-Ala)](n)-di-trans,octa-cis-undecaprenyl diphosphate + beta-D-GlcNAc-(1-&gt;4)-Mur2Ac(oyl-L-Ala-gamma-D-Glu-L-Lys-D-Ala-D-Ala)-di-trans,octa-cis-undecaprenyl diphosphate = [GlcNAc-(1-&gt;4)-Mur2Ac(oyl-L-Ala-gamma-D-Glu-L-Lys-D-Ala-D-Ala)](n+1)-di-trans,octa-cis-undecaprenyl diphosphate + di-trans,octa-cis-undecaprenyl diphosphate + H(+)</text>
        <dbReference type="Rhea" id="RHEA:23708"/>
        <dbReference type="Rhea" id="RHEA-COMP:9602"/>
        <dbReference type="Rhea" id="RHEA-COMP:9603"/>
        <dbReference type="ChEBI" id="CHEBI:15378"/>
        <dbReference type="ChEBI" id="CHEBI:58405"/>
        <dbReference type="ChEBI" id="CHEBI:60033"/>
        <dbReference type="ChEBI" id="CHEBI:78435"/>
        <dbReference type="EC" id="2.4.99.28"/>
    </reaction>
</comment>
<dbReference type="SUPFAM" id="SSF53955">
    <property type="entry name" value="Lysozyme-like"/>
    <property type="match status" value="1"/>
</dbReference>
<dbReference type="Gene3D" id="3.40.710.10">
    <property type="entry name" value="DD-peptidase/beta-lactamase superfamily"/>
    <property type="match status" value="1"/>
</dbReference>
<feature type="domain" description="Penicillin-binding protein transpeptidase" evidence="18">
    <location>
        <begin position="380"/>
        <end position="622"/>
    </location>
</feature>
<dbReference type="PANTHER" id="PTHR32282:SF32">
    <property type="entry name" value="PENICILLIN-BINDING PROTEIN 2A"/>
    <property type="match status" value="1"/>
</dbReference>
<feature type="region of interest" description="Disordered" evidence="16">
    <location>
        <begin position="683"/>
        <end position="757"/>
    </location>
</feature>
<evidence type="ECO:0000256" key="12">
    <source>
        <dbReference type="ARBA" id="ARBA00023268"/>
    </source>
</evidence>
<dbReference type="InterPro" id="IPR036950">
    <property type="entry name" value="PBP_transglycosylase"/>
</dbReference>
<keyword evidence="11 17" id="KW-0472">Membrane</keyword>
<accession>A0ABW2RJV6</accession>
<evidence type="ECO:0000256" key="13">
    <source>
        <dbReference type="ARBA" id="ARBA00023316"/>
    </source>
</evidence>
<organism evidence="20 21">
    <name type="scientific">Laceyella putida</name>
    <dbReference type="NCBI Taxonomy" id="110101"/>
    <lineage>
        <taxon>Bacteria</taxon>
        <taxon>Bacillati</taxon>
        <taxon>Bacillota</taxon>
        <taxon>Bacilli</taxon>
        <taxon>Bacillales</taxon>
        <taxon>Thermoactinomycetaceae</taxon>
        <taxon>Laceyella</taxon>
    </lineage>
</organism>
<keyword evidence="13" id="KW-0961">Cell wall biogenesis/degradation</keyword>
<dbReference type="SUPFAM" id="SSF56601">
    <property type="entry name" value="beta-lactamase/transpeptidase-like"/>
    <property type="match status" value="1"/>
</dbReference>
<keyword evidence="12" id="KW-0511">Multifunctional enzyme</keyword>
<evidence type="ECO:0000256" key="9">
    <source>
        <dbReference type="ARBA" id="ARBA00022984"/>
    </source>
</evidence>
<evidence type="ECO:0000259" key="19">
    <source>
        <dbReference type="Pfam" id="PF00912"/>
    </source>
</evidence>
<evidence type="ECO:0000256" key="5">
    <source>
        <dbReference type="ARBA" id="ARBA00022679"/>
    </source>
</evidence>
<dbReference type="InterPro" id="IPR012338">
    <property type="entry name" value="Beta-lactam/transpept-like"/>
</dbReference>
<sequence>MEWNPDVKQKQKGKNKTLRIVLRVLYICFAVFTIMAVLAAGVGAGAVSAFAKDEKIRSKEDYDKQLSGWSQTSYTYFNDKKLIGPMLTEADRKLIKSPDEVSHFLIDALISTEDREFYQHNGVVPKSIARAVWQQASGSEVTTGGSTLTQQLVKREIIGDNKKTYARKVLEIINAIRLEMFYNKDEILVKYLNSVELGPGAHKIRTVGFAAAAHGFFNKSVKDLTLPEAAYLAGMVQLPYSYNPFLGEKEVKAGTKRMKYVLTKMLENGKITQAQYDEAINWDITKHVAKASDFESGFSKYPFIITAVEKEAANILKELDKNNPEVKDEKVDYTRKVRQGGYKIYTTIDEQLYVKLNDSLKNMRVPGKYVNGKRVKEQIGATIVDNKTGAVLAFVSGTSFDETQIDHAFNVERQPGSSIKPLLVYGPALNEGLISPDTMIWDEPVAKPDGTMYKNANNKYKNGPVTATYALQWSLNTPAIKLIRKLNVQHAFDYLRKMGMPPHKWDGEASALGGMSQGYTVAQMTAAYAMIANQGVYNKPHLIERIEDSSGNVIYDFKQHNQPKQILSPQAAYQLMQMMREVVRAGTAQKIIGNGIPGYNIAGKTGSTTSYKDLWFVGYTPEISLGVWSGYDDNYKNADHDFSQQVWSRLFKAAAKTKPDLIKAGSNFNNPGGLTSGKCFECGRALPAPEPQPGQPAQPGQQPAQPGQQPAQPGQQPALPGQQPAQPGQPTGEQPQTEQPTGNPQQPPTTGDGGQSQ</sequence>
<keyword evidence="2" id="KW-0121">Carboxypeptidase</keyword>
<dbReference type="EC" id="2.4.-.-" evidence="20"/>
<name>A0ABW2RJV6_9BACL</name>
<feature type="transmembrane region" description="Helical" evidence="17">
    <location>
        <begin position="20"/>
        <end position="51"/>
    </location>
</feature>
<keyword evidence="9" id="KW-0573">Peptidoglycan synthesis</keyword>
<evidence type="ECO:0000256" key="11">
    <source>
        <dbReference type="ARBA" id="ARBA00023136"/>
    </source>
</evidence>
<evidence type="ECO:0000313" key="20">
    <source>
        <dbReference type="EMBL" id="MFC7441254.1"/>
    </source>
</evidence>
<evidence type="ECO:0000256" key="8">
    <source>
        <dbReference type="ARBA" id="ARBA00022960"/>
    </source>
</evidence>
<evidence type="ECO:0000313" key="21">
    <source>
        <dbReference type="Proteomes" id="UP001596500"/>
    </source>
</evidence>
<feature type="domain" description="Glycosyl transferase family 51" evidence="19">
    <location>
        <begin position="88"/>
        <end position="265"/>
    </location>
</feature>
<evidence type="ECO:0000256" key="10">
    <source>
        <dbReference type="ARBA" id="ARBA00022989"/>
    </source>
</evidence>
<reference evidence="21" key="1">
    <citation type="journal article" date="2019" name="Int. J. Syst. Evol. Microbiol.">
        <title>The Global Catalogue of Microorganisms (GCM) 10K type strain sequencing project: providing services to taxonomists for standard genome sequencing and annotation.</title>
        <authorList>
            <consortium name="The Broad Institute Genomics Platform"/>
            <consortium name="The Broad Institute Genome Sequencing Center for Infectious Disease"/>
            <person name="Wu L."/>
            <person name="Ma J."/>
        </authorList>
    </citation>
    <scope>NUCLEOTIDE SEQUENCE [LARGE SCALE GENOMIC DNA]</scope>
    <source>
        <strain evidence="21">CGMCC 1.12942</strain>
    </source>
</reference>
<evidence type="ECO:0000259" key="18">
    <source>
        <dbReference type="Pfam" id="PF00905"/>
    </source>
</evidence>
<gene>
    <name evidence="20" type="ORF">ACFQNG_08795</name>
</gene>